<feature type="transmembrane region" description="Helical" evidence="10">
    <location>
        <begin position="316"/>
        <end position="335"/>
    </location>
</feature>
<evidence type="ECO:0000313" key="12">
    <source>
        <dbReference type="Proteomes" id="UP000294546"/>
    </source>
</evidence>
<dbReference type="PANTHER" id="PTHR30578:SF0">
    <property type="entry name" value="ION-TRANSLOCATING OXIDOREDUCTASE COMPLEX SUBUNIT D"/>
    <property type="match status" value="1"/>
</dbReference>
<keyword evidence="8 10" id="KW-1133">Transmembrane helix</keyword>
<evidence type="ECO:0000256" key="9">
    <source>
        <dbReference type="ARBA" id="ARBA00023136"/>
    </source>
</evidence>
<comment type="function">
    <text evidence="10">Part of a membrane-bound complex that couples electron transfer with translocation of ions across the membrane.</text>
</comment>
<feature type="modified residue" description="FMN phosphoryl threonine" evidence="10">
    <location>
        <position position="175"/>
    </location>
</feature>
<dbReference type="GO" id="GO:0055085">
    <property type="term" value="P:transmembrane transport"/>
    <property type="evidence" value="ECO:0007669"/>
    <property type="project" value="InterPro"/>
</dbReference>
<dbReference type="EMBL" id="SMFU01000007">
    <property type="protein sequence ID" value="TCK08332.1"/>
    <property type="molecule type" value="Genomic_DNA"/>
</dbReference>
<evidence type="ECO:0000256" key="8">
    <source>
        <dbReference type="ARBA" id="ARBA00022989"/>
    </source>
</evidence>
<keyword evidence="10" id="KW-1003">Cell membrane</keyword>
<feature type="transmembrane region" description="Helical" evidence="10">
    <location>
        <begin position="20"/>
        <end position="39"/>
    </location>
</feature>
<reference evidence="11 12" key="1">
    <citation type="submission" date="2019-03" db="EMBL/GenBank/DDBJ databases">
        <title>Genomic Encyclopedia of Archaeal and Bacterial Type Strains, Phase II (KMG-II): from individual species to whole genera.</title>
        <authorList>
            <person name="Goeker M."/>
        </authorList>
    </citation>
    <scope>NUCLEOTIDE SEQUENCE [LARGE SCALE GENOMIC DNA]</scope>
    <source>
        <strain evidence="11 12">DSM 27697</strain>
    </source>
</reference>
<name>A0A4R1GVF9_9GAMM</name>
<dbReference type="Proteomes" id="UP000294546">
    <property type="component" value="Unassembled WGS sequence"/>
</dbReference>
<feature type="transmembrane region" description="Helical" evidence="10">
    <location>
        <begin position="293"/>
        <end position="310"/>
    </location>
</feature>
<evidence type="ECO:0000256" key="6">
    <source>
        <dbReference type="ARBA" id="ARBA00022967"/>
    </source>
</evidence>
<organism evidence="11 12">
    <name type="scientific">Marinobacterium mangrovicola</name>
    <dbReference type="NCBI Taxonomy" id="1476959"/>
    <lineage>
        <taxon>Bacteria</taxon>
        <taxon>Pseudomonadati</taxon>
        <taxon>Pseudomonadota</taxon>
        <taxon>Gammaproteobacteria</taxon>
        <taxon>Oceanospirillales</taxon>
        <taxon>Oceanospirillaceae</taxon>
        <taxon>Marinobacterium</taxon>
    </lineage>
</organism>
<comment type="caution">
    <text evidence="11">The sequence shown here is derived from an EMBL/GenBank/DDBJ whole genome shotgun (WGS) entry which is preliminary data.</text>
</comment>
<comment type="similarity">
    <text evidence="10">Belongs to the NqrB/RnfD family.</text>
</comment>
<keyword evidence="3 10" id="KW-0285">Flavoprotein</keyword>
<sequence length="354" mass="37628">MNQLVSSPHAHNRSSVQQTMLLVCAALLPATLYGLYLFGWPAINLFLLCLATAIGSEAACLKLAGRSTQSCWDGSALLTGWLIAMTLPPWAPWWIAVVGTLFAVVIGKHLYGGLGQNLFNPAMLARVGLLISFPVEMTTWIDVTPITSAAAPGFIDSLAITAGITPIPDAVTGATALGHVKTALTMDVTVPDAMAESYSAGSAFFGNIRGSLGETSALLLLLGGLFLLYKRVISWHIPVSMLGTLVVLSLIFSLVNPDRFEPPLFHLLTGAMMLGAFFIATDMVTSPTTTTGQLVFGAGIGAVAFIIRSWGSFPEAIGFAVLFMNAVTPIIDRYFRPRIYGYTLTGKPINTGKE</sequence>
<keyword evidence="2 10" id="KW-0597">Phosphoprotein</keyword>
<proteinExistence type="inferred from homology"/>
<comment type="subcellular location">
    <subcellularLocation>
        <location evidence="10">Cell inner membrane</location>
        <topology evidence="10">Multi-pass membrane protein</topology>
    </subcellularLocation>
</comment>
<keyword evidence="12" id="KW-1185">Reference proteome</keyword>
<feature type="transmembrane region" description="Helical" evidence="10">
    <location>
        <begin position="264"/>
        <end position="281"/>
    </location>
</feature>
<evidence type="ECO:0000256" key="5">
    <source>
        <dbReference type="ARBA" id="ARBA00022692"/>
    </source>
</evidence>
<dbReference type="OrthoDB" id="9776359at2"/>
<keyword evidence="7 10" id="KW-0249">Electron transport</keyword>
<feature type="transmembrane region" description="Helical" evidence="10">
    <location>
        <begin position="235"/>
        <end position="252"/>
    </location>
</feature>
<keyword evidence="10" id="KW-0997">Cell inner membrane</keyword>
<dbReference type="PANTHER" id="PTHR30578">
    <property type="entry name" value="ELECTRON TRANSPORT COMPLEX PROTEIN RNFD"/>
    <property type="match status" value="1"/>
</dbReference>
<dbReference type="NCBIfam" id="TIGR01946">
    <property type="entry name" value="rnfD"/>
    <property type="match status" value="1"/>
</dbReference>
<evidence type="ECO:0000313" key="11">
    <source>
        <dbReference type="EMBL" id="TCK08332.1"/>
    </source>
</evidence>
<dbReference type="GO" id="GO:0005886">
    <property type="term" value="C:plasma membrane"/>
    <property type="evidence" value="ECO:0007669"/>
    <property type="project" value="UniProtKB-SubCell"/>
</dbReference>
<comment type="cofactor">
    <cofactor evidence="10">
        <name>FMN</name>
        <dbReference type="ChEBI" id="CHEBI:58210"/>
    </cofactor>
</comment>
<dbReference type="InterPro" id="IPR011303">
    <property type="entry name" value="RnfD_bac"/>
</dbReference>
<evidence type="ECO:0000256" key="10">
    <source>
        <dbReference type="HAMAP-Rule" id="MF_00462"/>
    </source>
</evidence>
<dbReference type="Pfam" id="PF03116">
    <property type="entry name" value="NQR2_RnfD_RnfE"/>
    <property type="match status" value="1"/>
</dbReference>
<keyword evidence="9 10" id="KW-0472">Membrane</keyword>
<keyword evidence="5 10" id="KW-0812">Transmembrane</keyword>
<protein>
    <recommendedName>
        <fullName evidence="10">Ion-translocating oxidoreductase complex subunit D</fullName>
        <ecNumber evidence="10">7.-.-.-</ecNumber>
    </recommendedName>
    <alternativeName>
        <fullName evidence="10">Rnf electron transport complex subunit D</fullName>
    </alternativeName>
</protein>
<evidence type="ECO:0000256" key="4">
    <source>
        <dbReference type="ARBA" id="ARBA00022643"/>
    </source>
</evidence>
<dbReference type="HAMAP" id="MF_00462">
    <property type="entry name" value="RsxD_RnfD"/>
    <property type="match status" value="1"/>
</dbReference>
<evidence type="ECO:0000256" key="2">
    <source>
        <dbReference type="ARBA" id="ARBA00022553"/>
    </source>
</evidence>
<dbReference type="InterPro" id="IPR004338">
    <property type="entry name" value="NqrB/RnfD"/>
</dbReference>
<dbReference type="RefSeq" id="WP_132286789.1">
    <property type="nucleotide sequence ID" value="NZ_SMFU01000007.1"/>
</dbReference>
<accession>A0A4R1GVF9</accession>
<evidence type="ECO:0000256" key="1">
    <source>
        <dbReference type="ARBA" id="ARBA00022448"/>
    </source>
</evidence>
<keyword evidence="4 10" id="KW-0288">FMN</keyword>
<keyword evidence="1 10" id="KW-0813">Transport</keyword>
<evidence type="ECO:0000256" key="3">
    <source>
        <dbReference type="ARBA" id="ARBA00022630"/>
    </source>
</evidence>
<dbReference type="AlphaFoldDB" id="A0A4R1GVF9"/>
<gene>
    <name evidence="10" type="primary">rnfD</name>
    <name evidence="11" type="ORF">CLV83_0411</name>
</gene>
<evidence type="ECO:0000256" key="7">
    <source>
        <dbReference type="ARBA" id="ARBA00022982"/>
    </source>
</evidence>
<dbReference type="GO" id="GO:0022900">
    <property type="term" value="P:electron transport chain"/>
    <property type="evidence" value="ECO:0007669"/>
    <property type="project" value="UniProtKB-UniRule"/>
</dbReference>
<feature type="transmembrane region" description="Helical" evidence="10">
    <location>
        <begin position="93"/>
        <end position="111"/>
    </location>
</feature>
<keyword evidence="6 10" id="KW-1278">Translocase</keyword>
<comment type="caution">
    <text evidence="10">Lacks conserved residue(s) required for the propagation of feature annotation.</text>
</comment>
<comment type="subunit">
    <text evidence="10">The complex is composed of six subunits: RnfA, RnfB, RnfC, RnfD, RnfE and RnfG.</text>
</comment>
<dbReference type="EC" id="7.-.-.-" evidence="10"/>